<feature type="compositionally biased region" description="Basic and acidic residues" evidence="1">
    <location>
        <begin position="74"/>
        <end position="84"/>
    </location>
</feature>
<accession>A0A372GB88</accession>
<dbReference type="Proteomes" id="UP000262882">
    <property type="component" value="Unassembled WGS sequence"/>
</dbReference>
<gene>
    <name evidence="3" type="ORF">D0T12_24640</name>
</gene>
<evidence type="ECO:0000259" key="2">
    <source>
        <dbReference type="Pfam" id="PF15644"/>
    </source>
</evidence>
<dbReference type="AlphaFoldDB" id="A0A372GB88"/>
<dbReference type="InterPro" id="IPR028908">
    <property type="entry name" value="Tox-PL_dom"/>
</dbReference>
<evidence type="ECO:0000313" key="3">
    <source>
        <dbReference type="EMBL" id="RFS82645.1"/>
    </source>
</evidence>
<feature type="domain" description="Tox-PL" evidence="2">
    <location>
        <begin position="407"/>
        <end position="504"/>
    </location>
</feature>
<feature type="region of interest" description="Disordered" evidence="1">
    <location>
        <begin position="1"/>
        <end position="368"/>
    </location>
</feature>
<feature type="compositionally biased region" description="Basic and acidic residues" evidence="1">
    <location>
        <begin position="300"/>
        <end position="314"/>
    </location>
</feature>
<proteinExistence type="predicted"/>
<organism evidence="3 4">
    <name type="scientific">Actinomadura spongiicola</name>
    <dbReference type="NCBI Taxonomy" id="2303421"/>
    <lineage>
        <taxon>Bacteria</taxon>
        <taxon>Bacillati</taxon>
        <taxon>Actinomycetota</taxon>
        <taxon>Actinomycetes</taxon>
        <taxon>Streptosporangiales</taxon>
        <taxon>Thermomonosporaceae</taxon>
        <taxon>Actinomadura</taxon>
    </lineage>
</organism>
<protein>
    <recommendedName>
        <fullName evidence="2">Tox-PL domain-containing protein</fullName>
    </recommendedName>
</protein>
<evidence type="ECO:0000256" key="1">
    <source>
        <dbReference type="SAM" id="MobiDB-lite"/>
    </source>
</evidence>
<dbReference type="EMBL" id="QVNQ01000008">
    <property type="protein sequence ID" value="RFS82645.1"/>
    <property type="molecule type" value="Genomic_DNA"/>
</dbReference>
<feature type="compositionally biased region" description="Polar residues" evidence="1">
    <location>
        <begin position="127"/>
        <end position="136"/>
    </location>
</feature>
<evidence type="ECO:0000313" key="4">
    <source>
        <dbReference type="Proteomes" id="UP000262882"/>
    </source>
</evidence>
<feature type="compositionally biased region" description="Polar residues" evidence="1">
    <location>
        <begin position="274"/>
        <end position="287"/>
    </location>
</feature>
<keyword evidence="4" id="KW-1185">Reference proteome</keyword>
<feature type="compositionally biased region" description="Basic and acidic residues" evidence="1">
    <location>
        <begin position="43"/>
        <end position="53"/>
    </location>
</feature>
<comment type="caution">
    <text evidence="3">The sequence shown here is derived from an EMBL/GenBank/DDBJ whole genome shotgun (WGS) entry which is preliminary data.</text>
</comment>
<reference evidence="3 4" key="1">
    <citation type="submission" date="2018-08" db="EMBL/GenBank/DDBJ databases">
        <title>Actinomadura spongicola sp. nov., isolated from marine sponge Leucetta chagosensis.</title>
        <authorList>
            <person name="Li L."/>
            <person name="Lin H.W."/>
        </authorList>
    </citation>
    <scope>NUCLEOTIDE SEQUENCE [LARGE SCALE GENOMIC DNA]</scope>
    <source>
        <strain evidence="3 4">LHW52907</strain>
    </source>
</reference>
<feature type="compositionally biased region" description="Basic and acidic residues" evidence="1">
    <location>
        <begin position="206"/>
        <end position="248"/>
    </location>
</feature>
<dbReference type="Pfam" id="PF15644">
    <property type="entry name" value="Gln_amidase"/>
    <property type="match status" value="1"/>
</dbReference>
<sequence length="544" mass="58347">MSAPRVGARPANGPLDDFVRAGSRPPTERAASVGVEHGNGTDSRTENSDKPASSERPYTPPPDNPGSPGQPSRLESRARARETQQDTGDPPGGERHDKPQTTNGQPRESGKDRDSGTSEAGTESGRTEQPATSQWPQRDMPGQPGQPSRLESLARAREAQQHPAHDRQTNSGTEPTTDREDRPATSPNGEAAGQPETLGQSNDQGEPQKDDDTSHDSRTTTGLPDHEAPSARTTETDRPQDRLPRQDTPDPAATEQDTPDADNPLGDSGETRPEQTGQATDQTSPGQPETHPDTTPGDPRPGDHTTEPTRDAEHTPQAPDGTTDNTPAPPDNRTGEQETAPEDQTTDQPTGPQEPRADSDGPGDAPQRKLGEELAELTDNKINTEIDSILDKVNPKFDCARSAYSENCTGVVQANELQRRGSDVEAGPLERSLRTDEGGQGGRPLTVIERAWGDNFVPGSKADIEDAFKEPGSRGIVYIGWNRGGAHVFNVENVGGNVRFVDGQPTPSVPDASHYFALGTNTHYLRLDNLPTPPKRAVARFLEP</sequence>
<name>A0A372GB88_9ACTN</name>
<feature type="compositionally biased region" description="Basic and acidic residues" evidence="1">
    <location>
        <begin position="152"/>
        <end position="168"/>
    </location>
</feature>